<gene>
    <name evidence="5" type="ORF">IAD25_04275</name>
</gene>
<feature type="domain" description="Carbohydrate kinase PfkB" evidence="4">
    <location>
        <begin position="49"/>
        <end position="316"/>
    </location>
</feature>
<dbReference type="InterPro" id="IPR029056">
    <property type="entry name" value="Ribokinase-like"/>
</dbReference>
<dbReference type="Gene3D" id="3.40.1190.20">
    <property type="match status" value="1"/>
</dbReference>
<dbReference type="PANTHER" id="PTHR10584:SF166">
    <property type="entry name" value="RIBOKINASE"/>
    <property type="match status" value="1"/>
</dbReference>
<keyword evidence="1" id="KW-0808">Transferase</keyword>
<dbReference type="EMBL" id="DVOB01000094">
    <property type="protein sequence ID" value="HIU95910.1"/>
    <property type="molecule type" value="Genomic_DNA"/>
</dbReference>
<feature type="region of interest" description="Disordered" evidence="3">
    <location>
        <begin position="18"/>
        <end position="60"/>
    </location>
</feature>
<dbReference type="InterPro" id="IPR002173">
    <property type="entry name" value="Carboh/pur_kinase_PfkB_CS"/>
</dbReference>
<evidence type="ECO:0000256" key="2">
    <source>
        <dbReference type="ARBA" id="ARBA00022777"/>
    </source>
</evidence>
<dbReference type="PROSITE" id="PS00584">
    <property type="entry name" value="PFKB_KINASES_2"/>
    <property type="match status" value="1"/>
</dbReference>
<evidence type="ECO:0000256" key="1">
    <source>
        <dbReference type="ARBA" id="ARBA00022679"/>
    </source>
</evidence>
<evidence type="ECO:0000313" key="5">
    <source>
        <dbReference type="EMBL" id="HIU95910.1"/>
    </source>
</evidence>
<dbReference type="SUPFAM" id="SSF53613">
    <property type="entry name" value="Ribokinase-like"/>
    <property type="match status" value="1"/>
</dbReference>
<dbReference type="Proteomes" id="UP000824130">
    <property type="component" value="Unassembled WGS sequence"/>
</dbReference>
<accession>A0A9D1N6C7</accession>
<organism evidence="5 6">
    <name type="scientific">Candidatus Allocopromorpha excrementipullorum</name>
    <dbReference type="NCBI Taxonomy" id="2840743"/>
    <lineage>
        <taxon>Bacteria</taxon>
        <taxon>Bacillati</taxon>
        <taxon>Bacillota</taxon>
        <taxon>Clostridia</taxon>
        <taxon>Eubacteriales</taxon>
        <taxon>Eubacteriaceae</taxon>
        <taxon>Eubacteriaceae incertae sedis</taxon>
        <taxon>Candidatus Allocopromorpha</taxon>
    </lineage>
</organism>
<sequence length="321" mass="34109">MIAVIGCVKETVSVKLLPPKEDERQQEGFGGYGYPGPYGMAPPQEMPQEEPEEEDDEITVKGSGCGYNIAVNLAAWGYDTEFISAIGNDTMGSAARAGLDKAGVGREGLAVFEDSTAVDVELVNIFGDVSMAKKNRHVIKNITPEFIRDRAKILEKAEAIVVDGTIPGETIDYVLKTYGGRSGVKLFFDPASSRGGRKVKDSLEGFYCVMPGRMEAESMSGKTVLSEEQLSEAGVFFGKSGVERIVITIKGGGLYYREGDREGILRPERLITLGSTSGAGDVVSAAVVAGAVDGKTIEEIAADAMEKAALYLADVGVKAVE</sequence>
<evidence type="ECO:0000259" key="4">
    <source>
        <dbReference type="Pfam" id="PF00294"/>
    </source>
</evidence>
<feature type="compositionally biased region" description="Acidic residues" evidence="3">
    <location>
        <begin position="47"/>
        <end position="57"/>
    </location>
</feature>
<reference evidence="5" key="1">
    <citation type="submission" date="2020-10" db="EMBL/GenBank/DDBJ databases">
        <authorList>
            <person name="Gilroy R."/>
        </authorList>
    </citation>
    <scope>NUCLEOTIDE SEQUENCE</scope>
    <source>
        <strain evidence="5">ChiSjej4B22-8349</strain>
    </source>
</reference>
<dbReference type="PANTHER" id="PTHR10584">
    <property type="entry name" value="SUGAR KINASE"/>
    <property type="match status" value="1"/>
</dbReference>
<reference evidence="5" key="2">
    <citation type="journal article" date="2021" name="PeerJ">
        <title>Extensive microbial diversity within the chicken gut microbiome revealed by metagenomics and culture.</title>
        <authorList>
            <person name="Gilroy R."/>
            <person name="Ravi A."/>
            <person name="Getino M."/>
            <person name="Pursley I."/>
            <person name="Horton D.L."/>
            <person name="Alikhan N.F."/>
            <person name="Baker D."/>
            <person name="Gharbi K."/>
            <person name="Hall N."/>
            <person name="Watson M."/>
            <person name="Adriaenssens E.M."/>
            <person name="Foster-Nyarko E."/>
            <person name="Jarju S."/>
            <person name="Secka A."/>
            <person name="Antonio M."/>
            <person name="Oren A."/>
            <person name="Chaudhuri R.R."/>
            <person name="La Ragione R."/>
            <person name="Hildebrand F."/>
            <person name="Pallen M.J."/>
        </authorList>
    </citation>
    <scope>NUCLEOTIDE SEQUENCE</scope>
    <source>
        <strain evidence="5">ChiSjej4B22-8349</strain>
    </source>
</reference>
<evidence type="ECO:0000313" key="6">
    <source>
        <dbReference type="Proteomes" id="UP000824130"/>
    </source>
</evidence>
<dbReference type="Pfam" id="PF00294">
    <property type="entry name" value="PfkB"/>
    <property type="match status" value="1"/>
</dbReference>
<evidence type="ECO:0000256" key="3">
    <source>
        <dbReference type="SAM" id="MobiDB-lite"/>
    </source>
</evidence>
<name>A0A9D1N6C7_9FIRM</name>
<dbReference type="AlphaFoldDB" id="A0A9D1N6C7"/>
<comment type="caution">
    <text evidence="5">The sequence shown here is derived from an EMBL/GenBank/DDBJ whole genome shotgun (WGS) entry which is preliminary data.</text>
</comment>
<proteinExistence type="predicted"/>
<dbReference type="InterPro" id="IPR011611">
    <property type="entry name" value="PfkB_dom"/>
</dbReference>
<protein>
    <recommendedName>
        <fullName evidence="4">Carbohydrate kinase PfkB domain-containing protein</fullName>
    </recommendedName>
</protein>
<dbReference type="GO" id="GO:0016301">
    <property type="term" value="F:kinase activity"/>
    <property type="evidence" value="ECO:0007669"/>
    <property type="project" value="UniProtKB-KW"/>
</dbReference>
<keyword evidence="2" id="KW-0418">Kinase</keyword>